<keyword evidence="7 11" id="KW-0833">Ubl conjugation pathway</keyword>
<sequence length="3637" mass="402732">MKILHKSKRTVPPPPQVADLITKLINTPDDALAQTLEEIDAWKWQRSDLNAWIKVLNKFDTVLEDVIHEYDIDKLQVQDFSLETKKLVSEILKFERLLLENSTNRKMFNSYDRLNSILFTSDLDILILALKLLLRPSQQYSAQPAVSQALNISTPRLLALAKRWPHLREYGIDLVDLAHETDSSDIDALPNEAREVNFSFYRTEASSSQSKSSTESNDLFSSRKLSSTTSTPTGAIAVHLDEQTLQSKPAMEVLADAIRTYEIPDSEKFEVLCRIRAATTLAKGRGVEREKLVHVRLLSIAIFGHTHPESQALSTLFLFEPDLIPHVAELLHVGRGISVYIQTAAIAALDAMARYRSKVHEVLTSVNAGVNHGILMGLLRKTISDISSPDCKIPHSFVEALLSFVTFIASHASGGNMIVGAGLIPLLIQILQNRLPTRLQVVSKTMQLIDNVLYSFANAFTVFCNSHGVEALVDRIEFEVDLDIREHGDQQKSRQIFGSHGELPVVRAAVLKHVLRSMHRMMQSSGTLEGLRGLIDMSILKSIKKIIEYRGLFGPSVLPIAINIMATFVHNEPSSLTVIQEAGLPETFYKSIELGLEPAIEVLQAIPNALGALCLNEAGQAQLAAHPSIIPAIFSIFTSDRHLKILLEKENAVLIGTAVDELIRHHPFLKIPVFQALESTMTKIEELGHAYVPPDDIRNWYQLTIARPPSSSSFDHEDRMEGVENSELKESSPPPPPAYTAALLEPHSEEAMRLHENNIISFIDILGRFLEGLFQHTPHCRDFISQTNGLACLGRLTALPCLPYDFANSVASDSMVQTMRTLTEVATSETLQQMSQLVKESLQATEEFWSNTTQNSNLLPLLDVTEEEYVNKNFFFRNLITLHVRVTLLSDVFSTAGYAHGRGAITLLQSLMNNTTPQVIANLGSLHRAGIWENIVLKSALAAKGIEVYQTPSASPLNQSPNHRTLDLPEQGSSMPVSAPNGAVENDVSSSTTVKGARPKHAGPKEFNATALKHIAHGLPTALSPFFQAMVKTFHSRRTPENSQKKQMMESSATIADILLKHLSAKSDIEDKPTLYSYYGVMLGLVTVLLIDERTTNHTIYTVELLAFYRAGGIEGVLNVCRSFLSSIESIVSIREEDRSSAQSQELLHAFSGLKIVLHLLHPLVSSKPLFESGQTNIVVTKDKKDTDADYFEPHNFLVRLRLAVIPLLRDIWESLWLIKAPLGVCKSVVQTILEVLNRSDDSKTSGETGTVPGTVPGTFVRSNVLDESRIRQLTDMGFPRAAAEHALRRTNNNVPAATEILLANPFPPFVAEPEPEPTAIPPGSAEAGAIDESSISEDETGPNTPTPAVPVGTKSPSAEPIMGKTSQEWRTDLETAREPLRTGISRKALSLVDEHISLLFDIHAAFVRPGDAHRLEAIQNIVDDIKAFSPYAYDVQEQPLANRCRLLALVLCETPSSLSQELRSSLMESLLALLLSNPVSTDPGHPTIPRWLAAHLLVTEALFTLSEEPRDISTPKEGELIPSEPLSTGPALTEARTIVYDFCLRLLAIPDLPSDELLSTLRLLVLLTREHAYALQFVKRDGLAMLFNRLHTSPVTGSSSYIAIILRHVVEDSRTVQGIMHQSIRRYLDTPRNRVTDVSSYLKNCSAMALRAPKAFIEVTQSLCQLGSPYATSYTLSLKKEPEISSKDEELKSNADMQVDSSIVNADSSESVEEVMYFLTAELMKAAKTSNDSPPISRSAPTSVVESSSAPEPSDTSTAKDSADPSQQKAQHLYMCFLMQCMIELLFSYDSCKVAFLSYSSKKRTNTPAKENLHSRFRTFTMHFVLSELVPFGSLNPPLNPETRSKMSVSTWAMSLLVALCVDTSSGQEGKDISNDLIAVRKFVLESISRAIKDAPPTESTELHYGRLFALSDLCHRLLTVRFTSTRKHEDSPTQIAKVMLEKNFVATLTNVLSDVDLNYPNIRTLVVAILKPLEHLTKVAIKMSRAPGKARESISPKAGSLSPLPSDEEEDEEETEENREETPDLYRNSALGMYGGEMEDMNYHGEDEDMDDDEDMGEHDEEMEFDEETGSEDTSNTDEEEDADEDLDDAEDEEGWEDEEDEEEDLVPDEIEEGHEDGTVNPHEPVDEDESEEAEEMIWQDIQDDVDAEELGEEMDEDDDAGGPIQIIHEEDEEELDAGSDEEYVLTFLLNQCLLMPSCSFGHDLDLVESGDIMRDVFNFGDQAGSAPIEDHAPMFGRARSGGSAPPEATTHPLLLDASSRTARPTATTFRGARNPTRIMASGTTELLQTIEELVGGGAVQLFHHIMTRGRGIPGSAVPETIRLDVPAGAIMDLGRHYHLPHRRPPVISASVRMERNTRTTSTSSQARTLDPLLTVQRWAEEVKILHGDFVAERASKLANHLINALLPDAIEAAKKAREKDAKEKEAAREREIEAKAQQEKEEKERKEAEDKAQTQIATESPSDQPIPGQSPKLEEPSSNTQGTASEDHPMEGADPSSNIGLGIDVDTNDVDTEMVDGTGAELQLPERLESNGDNETDEPSGNEASGSGQTGTATRVTVMIHGNEVDITETGIDPTFLEALPDDMREEVLNQHVRDQRAARIERPADSQISVEFLDALPPEIRAEIIQQEAMERARLSGEAAQASVGAPRVPAEIDPASFIASLDPTLRQAVLMDQDEGFIQSLPPHVIAEAGHYRSSQSRRLHVGSRGVRETPGPSAGTRKFAPQHDAIQLLEKAGVAALIRLLFFPQVLKKTLIFKVLVNLCENAKTRTELFNLLLSILQDGTGDLAAVDKSFAQLSVRNSKTPKAVGKQKPISDLITTLALPGGHTETVPDLIAQRCLEALTYIVTANSSSSLFFLTEHELPAGLRRAPSKKGKGKEKQMPQTHYPIVLLLGLLDRQSLLRTPSIMESVVGLLATVTRPIKEAKLQAQLQPSTNSKSVTNDTEHSNDLLASGTGGDAPPATDANPAPSSSLTDITAGAPSSGPNPTAQDPTNEMTIQAVEQQILLSNPPQIPHAVLRLIVNILTVGECSSRTFQQSLNLIQHLSYILDTRDVIAQELKSKAQEFGHTLISELDELATALQSPSESQLSSVASKFSAPSSIQAKLLRVLKTIDYMYSPRPSAVGVSPNNETEDTEKVQAIYESFRFAPLWRRLGDCLAIIEEKANTEHVTTVLLPLIESLMVVCKYVGTNSVNRILRATSSPRSPTIPRESMEELFVTFTDAHRKVLNVMVRNNPSLMSGSFSLLVHNPRVLDFDNKRNYFTQQLHRKPHAREHHGTIQLGIRRARVFEDSFQQIMRKNGDQIKYGKLNIRFHEEEGVDAGGLTREWFQILARQMFDPNNALFQPCAADRLTYQPNKNSWVNPEHLSFFKFVGRVIGKAIYDGRLLDAYFARSLYRQLLGKPVDYKDVEWVDPEYYNSLCWILENDPTLLELTFSVEADEFGVNRIVPLKEGGDSTPVTQENKREFVQLSAQYRLYSSIKEQIEHLSAGFYEIIPKDLITIFNEQELELLISGTPDIDVDEWRAATEYNGYTSSDPNIVWWWRALKSFNRDERAKVLSFATGTSRVPLNGFVDLQGVQGVQKFSIHRAYGESDRLPQAHTCFNQIDLPQYSSYEMLRQQVLFAISEGGEGFGF</sequence>
<protein>
    <recommendedName>
        <fullName evidence="4">HECT-type E3 ubiquitin transferase</fullName>
        <ecNumber evidence="4">2.3.2.26</ecNumber>
    </recommendedName>
</protein>
<comment type="catalytic activity">
    <reaction evidence="1">
        <text>S-ubiquitinyl-[E2 ubiquitin-conjugating enzyme]-L-cysteine + [acceptor protein]-L-lysine = [E2 ubiquitin-conjugating enzyme]-L-cysteine + N(6)-ubiquitinyl-[acceptor protein]-L-lysine.</text>
        <dbReference type="EC" id="2.3.2.26"/>
    </reaction>
</comment>
<dbReference type="Gene3D" id="1.25.10.10">
    <property type="entry name" value="Leucine-rich Repeat Variant"/>
    <property type="match status" value="1"/>
</dbReference>
<evidence type="ECO:0000256" key="9">
    <source>
        <dbReference type="ARBA" id="ARBA00023242"/>
    </source>
</evidence>
<evidence type="ECO:0000259" key="13">
    <source>
        <dbReference type="PROSITE" id="PS50030"/>
    </source>
</evidence>
<dbReference type="SMART" id="SM00165">
    <property type="entry name" value="UBA"/>
    <property type="match status" value="1"/>
</dbReference>
<feature type="compositionally biased region" description="Acidic residues" evidence="12">
    <location>
        <begin position="2128"/>
        <end position="2138"/>
    </location>
</feature>
<keyword evidence="16" id="KW-1185">Reference proteome</keyword>
<keyword evidence="6" id="KW-0808">Transferase</keyword>
<dbReference type="GO" id="GO:0000209">
    <property type="term" value="P:protein polyubiquitination"/>
    <property type="evidence" value="ECO:0007669"/>
    <property type="project" value="TreeGrafter"/>
</dbReference>
<dbReference type="FunFam" id="3.30.2410.10:FF:000004">
    <property type="entry name" value="E3 ubiquitin-protein ligase HUWE1, variant"/>
    <property type="match status" value="1"/>
</dbReference>
<dbReference type="Pfam" id="PF06012">
    <property type="entry name" value="DUF908"/>
    <property type="match status" value="1"/>
</dbReference>
<keyword evidence="8" id="KW-0509">mRNA transport</keyword>
<dbReference type="PANTHER" id="PTHR11254:SF67">
    <property type="entry name" value="E3 UBIQUITIN-PROTEIN LIGASE HUWE1"/>
    <property type="match status" value="1"/>
</dbReference>
<dbReference type="Proteomes" id="UP001142393">
    <property type="component" value="Unassembled WGS sequence"/>
</dbReference>
<organism evidence="15 16">
    <name type="scientific">Lentinula detonsa</name>
    <dbReference type="NCBI Taxonomy" id="2804962"/>
    <lineage>
        <taxon>Eukaryota</taxon>
        <taxon>Fungi</taxon>
        <taxon>Dikarya</taxon>
        <taxon>Basidiomycota</taxon>
        <taxon>Agaricomycotina</taxon>
        <taxon>Agaricomycetes</taxon>
        <taxon>Agaricomycetidae</taxon>
        <taxon>Agaricales</taxon>
        <taxon>Marasmiineae</taxon>
        <taxon>Omphalotaceae</taxon>
        <taxon>Lentinula</taxon>
    </lineage>
</organism>
<feature type="compositionally biased region" description="Basic and acidic residues" evidence="12">
    <location>
        <begin position="714"/>
        <end position="730"/>
    </location>
</feature>
<dbReference type="InterPro" id="IPR009060">
    <property type="entry name" value="UBA-like_sf"/>
</dbReference>
<dbReference type="Gene3D" id="3.30.2410.10">
    <property type="entry name" value="Hect, E3 ligase catalytic domain"/>
    <property type="match status" value="1"/>
</dbReference>
<feature type="region of interest" description="Disordered" evidence="12">
    <location>
        <begin position="2703"/>
        <end position="2724"/>
    </location>
</feature>
<dbReference type="Gene3D" id="1.10.8.10">
    <property type="entry name" value="DNA helicase RuvA subunit, C-terminal domain"/>
    <property type="match status" value="1"/>
</dbReference>
<feature type="region of interest" description="Disordered" evidence="12">
    <location>
        <begin position="207"/>
        <end position="230"/>
    </location>
</feature>
<dbReference type="InterPro" id="IPR000569">
    <property type="entry name" value="HECT_dom"/>
</dbReference>
<dbReference type="GO" id="GO:0005737">
    <property type="term" value="C:cytoplasm"/>
    <property type="evidence" value="ECO:0007669"/>
    <property type="project" value="TreeGrafter"/>
</dbReference>
<evidence type="ECO:0000256" key="2">
    <source>
        <dbReference type="ARBA" id="ARBA00004123"/>
    </source>
</evidence>
<dbReference type="InterPro" id="IPR010314">
    <property type="entry name" value="E3_Ub_ligase_DUF913"/>
</dbReference>
<dbReference type="GO" id="GO:0061630">
    <property type="term" value="F:ubiquitin protein ligase activity"/>
    <property type="evidence" value="ECO:0007669"/>
    <property type="project" value="UniProtKB-EC"/>
</dbReference>
<dbReference type="CDD" id="cd00078">
    <property type="entry name" value="HECTc"/>
    <property type="match status" value="1"/>
</dbReference>
<dbReference type="EC" id="2.3.2.26" evidence="4"/>
<comment type="caution">
    <text evidence="15">The sequence shown here is derived from an EMBL/GenBank/DDBJ whole genome shotgun (WGS) entry which is preliminary data.</text>
</comment>
<feature type="compositionally biased region" description="Low complexity" evidence="12">
    <location>
        <begin position="2962"/>
        <end position="2975"/>
    </location>
</feature>
<dbReference type="SUPFAM" id="SSF56204">
    <property type="entry name" value="Hect, E3 ligase catalytic domain"/>
    <property type="match status" value="1"/>
</dbReference>
<feature type="domain" description="UBA" evidence="13">
    <location>
        <begin position="1265"/>
        <end position="1305"/>
    </location>
</feature>
<feature type="compositionally biased region" description="Polar residues" evidence="12">
    <location>
        <begin position="2545"/>
        <end position="2555"/>
    </location>
</feature>
<dbReference type="InterPro" id="IPR011989">
    <property type="entry name" value="ARM-like"/>
</dbReference>
<evidence type="ECO:0000256" key="5">
    <source>
        <dbReference type="ARBA" id="ARBA00022448"/>
    </source>
</evidence>
<dbReference type="EMBL" id="JANVFU010000002">
    <property type="protein sequence ID" value="KAJ3748753.1"/>
    <property type="molecule type" value="Genomic_DNA"/>
</dbReference>
<feature type="compositionally biased region" description="Polar residues" evidence="12">
    <location>
        <begin position="2986"/>
        <end position="2996"/>
    </location>
</feature>
<dbReference type="Pfam" id="PF06025">
    <property type="entry name" value="DUF913"/>
    <property type="match status" value="1"/>
</dbReference>
<evidence type="ECO:0000259" key="14">
    <source>
        <dbReference type="PROSITE" id="PS50237"/>
    </source>
</evidence>
<feature type="compositionally biased region" description="Acidic residues" evidence="12">
    <location>
        <begin position="2048"/>
        <end position="2117"/>
    </location>
</feature>
<dbReference type="GO" id="GO:0051028">
    <property type="term" value="P:mRNA transport"/>
    <property type="evidence" value="ECO:0007669"/>
    <property type="project" value="UniProtKB-KW"/>
</dbReference>
<feature type="region of interest" description="Disordered" evidence="12">
    <location>
        <begin position="709"/>
        <end position="739"/>
    </location>
</feature>
<feature type="compositionally biased region" description="Low complexity" evidence="12">
    <location>
        <begin position="1738"/>
        <end position="1755"/>
    </location>
</feature>
<feature type="active site" description="Glycyl thioester intermediate" evidence="11">
    <location>
        <position position="3605"/>
    </location>
</feature>
<dbReference type="PROSITE" id="PS50030">
    <property type="entry name" value="UBA"/>
    <property type="match status" value="1"/>
</dbReference>
<dbReference type="SUPFAM" id="SSF46934">
    <property type="entry name" value="UBA-like"/>
    <property type="match status" value="1"/>
</dbReference>
<evidence type="ECO:0000256" key="12">
    <source>
        <dbReference type="SAM" id="MobiDB-lite"/>
    </source>
</evidence>
<evidence type="ECO:0000313" key="16">
    <source>
        <dbReference type="Proteomes" id="UP001142393"/>
    </source>
</evidence>
<feature type="region of interest" description="Disordered" evidence="12">
    <location>
        <begin position="952"/>
        <end position="1002"/>
    </location>
</feature>
<feature type="compositionally biased region" description="Basic and acidic residues" evidence="12">
    <location>
        <begin position="2420"/>
        <end position="2455"/>
    </location>
</feature>
<dbReference type="InterPro" id="IPR016024">
    <property type="entry name" value="ARM-type_fold"/>
</dbReference>
<feature type="compositionally biased region" description="Polar residues" evidence="12">
    <location>
        <begin position="2932"/>
        <end position="2945"/>
    </location>
</feature>
<dbReference type="Pfam" id="PF00632">
    <property type="entry name" value="HECT"/>
    <property type="match status" value="1"/>
</dbReference>
<dbReference type="Pfam" id="PF00627">
    <property type="entry name" value="UBA"/>
    <property type="match status" value="1"/>
</dbReference>
<dbReference type="InterPro" id="IPR035983">
    <property type="entry name" value="Hect_E3_ubiquitin_ligase"/>
</dbReference>
<feature type="compositionally biased region" description="Polar residues" evidence="12">
    <location>
        <begin position="2456"/>
        <end position="2466"/>
    </location>
</feature>
<evidence type="ECO:0000256" key="6">
    <source>
        <dbReference type="ARBA" id="ARBA00022679"/>
    </source>
</evidence>
<feature type="compositionally biased region" description="Polar residues" evidence="12">
    <location>
        <begin position="217"/>
        <end position="230"/>
    </location>
</feature>
<evidence type="ECO:0000256" key="4">
    <source>
        <dbReference type="ARBA" id="ARBA00012485"/>
    </source>
</evidence>
<dbReference type="InterPro" id="IPR050409">
    <property type="entry name" value="E3_ubiq-protein_ligase"/>
</dbReference>
<dbReference type="FunFam" id="3.90.1750.10:FF:000003">
    <property type="entry name" value="E3 ubiquitin-protein ligase UPL1"/>
    <property type="match status" value="1"/>
</dbReference>
<dbReference type="InterPro" id="IPR015940">
    <property type="entry name" value="UBA"/>
</dbReference>
<name>A0A9W8U1I4_9AGAR</name>
<feature type="compositionally biased region" description="Polar residues" evidence="12">
    <location>
        <begin position="952"/>
        <end position="963"/>
    </location>
</feature>
<feature type="region of interest" description="Disordered" evidence="12">
    <location>
        <begin position="1730"/>
        <end position="1766"/>
    </location>
</feature>
<feature type="compositionally biased region" description="Polar residues" evidence="12">
    <location>
        <begin position="1756"/>
        <end position="1766"/>
    </location>
</feature>
<dbReference type="GO" id="GO:0006511">
    <property type="term" value="P:ubiquitin-dependent protein catabolic process"/>
    <property type="evidence" value="ECO:0007669"/>
    <property type="project" value="TreeGrafter"/>
</dbReference>
<dbReference type="CDD" id="cd14297">
    <property type="entry name" value="UBA2_spUBP14_like"/>
    <property type="match status" value="1"/>
</dbReference>
<feature type="compositionally biased region" description="Low complexity" evidence="12">
    <location>
        <begin position="207"/>
        <end position="216"/>
    </location>
</feature>
<keyword evidence="9" id="KW-0539">Nucleus</keyword>
<accession>A0A9W8U1I4</accession>
<reference evidence="15 16" key="1">
    <citation type="journal article" date="2023" name="Proc. Natl. Acad. Sci. U.S.A.">
        <title>A global phylogenomic analysis of the shiitake genus Lentinula.</title>
        <authorList>
            <person name="Sierra-Patev S."/>
            <person name="Min B."/>
            <person name="Naranjo-Ortiz M."/>
            <person name="Looney B."/>
            <person name="Konkel Z."/>
            <person name="Slot J.C."/>
            <person name="Sakamoto Y."/>
            <person name="Steenwyk J.L."/>
            <person name="Rokas A."/>
            <person name="Carro J."/>
            <person name="Camarero S."/>
            <person name="Ferreira P."/>
            <person name="Molpeceres G."/>
            <person name="Ruiz-Duenas F.J."/>
            <person name="Serrano A."/>
            <person name="Henrissat B."/>
            <person name="Drula E."/>
            <person name="Hughes K.W."/>
            <person name="Mata J.L."/>
            <person name="Ishikawa N.K."/>
            <person name="Vargas-Isla R."/>
            <person name="Ushijima S."/>
            <person name="Smith C.A."/>
            <person name="Donoghue J."/>
            <person name="Ahrendt S."/>
            <person name="Andreopoulos W."/>
            <person name="He G."/>
            <person name="LaButti K."/>
            <person name="Lipzen A."/>
            <person name="Ng V."/>
            <person name="Riley R."/>
            <person name="Sandor L."/>
            <person name="Barry K."/>
            <person name="Martinez A.T."/>
            <person name="Xiao Y."/>
            <person name="Gibbons J.G."/>
            <person name="Terashima K."/>
            <person name="Grigoriev I.V."/>
            <person name="Hibbett D."/>
        </authorList>
    </citation>
    <scope>NUCLEOTIDE SEQUENCE [LARGE SCALE GENOMIC DNA]</scope>
    <source>
        <strain evidence="15 16">TFB7810</strain>
    </source>
</reference>
<dbReference type="SUPFAM" id="SSF48371">
    <property type="entry name" value="ARM repeat"/>
    <property type="match status" value="1"/>
</dbReference>
<keyword evidence="5" id="KW-0813">Transport</keyword>
<evidence type="ECO:0000256" key="7">
    <source>
        <dbReference type="ARBA" id="ARBA00022786"/>
    </source>
</evidence>
<comment type="similarity">
    <text evidence="10">Belongs to the UPL family. TOM1/PTR1 subfamily.</text>
</comment>
<dbReference type="InterPro" id="IPR010309">
    <property type="entry name" value="E3_Ub_ligase_DUF908"/>
</dbReference>
<feature type="region of interest" description="Disordered" evidence="12">
    <location>
        <begin position="2420"/>
        <end position="2555"/>
    </location>
</feature>
<comment type="subcellular location">
    <subcellularLocation>
        <location evidence="2">Nucleus</location>
    </subcellularLocation>
</comment>
<feature type="region of interest" description="Disordered" evidence="12">
    <location>
        <begin position="2931"/>
        <end position="2996"/>
    </location>
</feature>
<evidence type="ECO:0000256" key="11">
    <source>
        <dbReference type="PROSITE-ProRule" id="PRU00104"/>
    </source>
</evidence>
<evidence type="ECO:0000256" key="8">
    <source>
        <dbReference type="ARBA" id="ARBA00022816"/>
    </source>
</evidence>
<dbReference type="PANTHER" id="PTHR11254">
    <property type="entry name" value="HECT DOMAIN UBIQUITIN-PROTEIN LIGASE"/>
    <property type="match status" value="1"/>
</dbReference>
<dbReference type="Gene3D" id="3.90.1750.10">
    <property type="entry name" value="Hect, E3 ligase catalytic domains"/>
    <property type="match status" value="1"/>
</dbReference>
<feature type="domain" description="HECT" evidence="14">
    <location>
        <begin position="3303"/>
        <end position="3637"/>
    </location>
</feature>
<dbReference type="Pfam" id="PF14377">
    <property type="entry name" value="UBM"/>
    <property type="match status" value="3"/>
</dbReference>
<gene>
    <name evidence="15" type="ORF">DFH05DRAFT_1590216</name>
</gene>
<dbReference type="PROSITE" id="PS50237">
    <property type="entry name" value="HECT"/>
    <property type="match status" value="1"/>
</dbReference>
<evidence type="ECO:0000256" key="10">
    <source>
        <dbReference type="ARBA" id="ARBA00034494"/>
    </source>
</evidence>
<comment type="pathway">
    <text evidence="3">Protein modification; protein ubiquitination.</text>
</comment>
<dbReference type="FunFam" id="3.30.2160.10:FF:000001">
    <property type="entry name" value="E3 ubiquitin-protein ligase NEDD4-like"/>
    <property type="match status" value="1"/>
</dbReference>
<feature type="compositionally biased region" description="Acidic residues" evidence="12">
    <location>
        <begin position="2008"/>
        <end position="2021"/>
    </location>
</feature>
<dbReference type="InterPro" id="IPR025527">
    <property type="entry name" value="HUWE1/Rev1_UBM"/>
</dbReference>
<feature type="region of interest" description="Disordered" evidence="12">
    <location>
        <begin position="1334"/>
        <end position="1362"/>
    </location>
</feature>
<dbReference type="SMART" id="SM00119">
    <property type="entry name" value="HECTc"/>
    <property type="match status" value="1"/>
</dbReference>
<proteinExistence type="inferred from homology"/>
<feature type="region of interest" description="Disordered" evidence="12">
    <location>
        <begin position="1986"/>
        <end position="2138"/>
    </location>
</feature>
<evidence type="ECO:0000256" key="1">
    <source>
        <dbReference type="ARBA" id="ARBA00000885"/>
    </source>
</evidence>
<evidence type="ECO:0000313" key="15">
    <source>
        <dbReference type="EMBL" id="KAJ3748753.1"/>
    </source>
</evidence>
<feature type="non-terminal residue" evidence="15">
    <location>
        <position position="1"/>
    </location>
</feature>
<dbReference type="GO" id="GO:0005634">
    <property type="term" value="C:nucleus"/>
    <property type="evidence" value="ECO:0007669"/>
    <property type="project" value="UniProtKB-SubCell"/>
</dbReference>
<evidence type="ECO:0000256" key="3">
    <source>
        <dbReference type="ARBA" id="ARBA00004906"/>
    </source>
</evidence>
<dbReference type="Gene3D" id="3.30.2160.10">
    <property type="entry name" value="Hect, E3 ligase catalytic domain"/>
    <property type="match status" value="1"/>
</dbReference>